<organism evidence="18 19">
    <name type="scientific">Elaeis guineensis var. tenera</name>
    <name type="common">Oil palm</name>
    <dbReference type="NCBI Taxonomy" id="51953"/>
    <lineage>
        <taxon>Eukaryota</taxon>
        <taxon>Viridiplantae</taxon>
        <taxon>Streptophyta</taxon>
        <taxon>Embryophyta</taxon>
        <taxon>Tracheophyta</taxon>
        <taxon>Spermatophyta</taxon>
        <taxon>Magnoliopsida</taxon>
        <taxon>Liliopsida</taxon>
        <taxon>Arecaceae</taxon>
        <taxon>Arecoideae</taxon>
        <taxon>Cocoseae</taxon>
        <taxon>Elaeidinae</taxon>
        <taxon>Elaeis</taxon>
    </lineage>
</organism>
<proteinExistence type="inferred from homology"/>
<feature type="domain" description="C2HC NPR-type" evidence="17">
    <location>
        <begin position="131"/>
        <end position="145"/>
    </location>
</feature>
<dbReference type="Pfam" id="PF12313">
    <property type="entry name" value="NPR1_like_C"/>
    <property type="match status" value="1"/>
</dbReference>
<keyword evidence="5" id="KW-0677">Repeat</keyword>
<dbReference type="GO" id="GO:0009862">
    <property type="term" value="P:systemic acquired resistance, salicylic acid mediated signaling pathway"/>
    <property type="evidence" value="ECO:0007669"/>
    <property type="project" value="InterPro"/>
</dbReference>
<dbReference type="GO" id="GO:2000031">
    <property type="term" value="P:regulation of salicylic acid mediated signaling pathway"/>
    <property type="evidence" value="ECO:0007669"/>
    <property type="project" value="InterPro"/>
</dbReference>
<dbReference type="PROSITE" id="PS50297">
    <property type="entry name" value="ANK_REP_REGION"/>
    <property type="match status" value="1"/>
</dbReference>
<dbReference type="InterPro" id="IPR011333">
    <property type="entry name" value="SKP1/BTB/POZ_sf"/>
</dbReference>
<dbReference type="Gene3D" id="1.25.40.20">
    <property type="entry name" value="Ankyrin repeat-containing domain"/>
    <property type="match status" value="1"/>
</dbReference>
<dbReference type="InterPro" id="IPR057250">
    <property type="entry name" value="Znf_C2HC_NPR-type"/>
</dbReference>
<evidence type="ECO:0000256" key="11">
    <source>
        <dbReference type="ARBA" id="ARBA00023242"/>
    </source>
</evidence>
<dbReference type="SUPFAM" id="SSF48403">
    <property type="entry name" value="Ankyrin repeat"/>
    <property type="match status" value="1"/>
</dbReference>
<dbReference type="GO" id="GO:0005737">
    <property type="term" value="C:cytoplasm"/>
    <property type="evidence" value="ECO:0007669"/>
    <property type="project" value="UniProtKB-SubCell"/>
</dbReference>
<comment type="pathway">
    <text evidence="2">Protein modification; protein ubiquitination.</text>
</comment>
<accession>A0A6I9RL95</accession>
<evidence type="ECO:0000256" key="6">
    <source>
        <dbReference type="ARBA" id="ARBA00022771"/>
    </source>
</evidence>
<evidence type="ECO:0000256" key="2">
    <source>
        <dbReference type="ARBA" id="ARBA00004906"/>
    </source>
</evidence>
<dbReference type="Pfam" id="PF12796">
    <property type="entry name" value="Ank_2"/>
    <property type="match status" value="1"/>
</dbReference>
<dbReference type="InterPro" id="IPR044292">
    <property type="entry name" value="NPR"/>
</dbReference>
<dbReference type="Pfam" id="PF00651">
    <property type="entry name" value="BTB"/>
    <property type="match status" value="1"/>
</dbReference>
<keyword evidence="3" id="KW-0963">Cytoplasm</keyword>
<name>A0A6I9RL95_ELAGV</name>
<evidence type="ECO:0000256" key="12">
    <source>
        <dbReference type="ARBA" id="ARBA00034306"/>
    </source>
</evidence>
<dbReference type="AlphaFoldDB" id="A0A6I9RL95"/>
<keyword evidence="6 15" id="KW-0863">Zinc-finger</keyword>
<dbReference type="PROSITE" id="PS50088">
    <property type="entry name" value="ANK_REPEAT"/>
    <property type="match status" value="1"/>
</dbReference>
<evidence type="ECO:0000313" key="19">
    <source>
        <dbReference type="RefSeq" id="XP_010924980.1"/>
    </source>
</evidence>
<keyword evidence="4" id="KW-0479">Metal-binding</keyword>
<evidence type="ECO:0000256" key="10">
    <source>
        <dbReference type="ARBA" id="ARBA00023043"/>
    </source>
</evidence>
<dbReference type="CDD" id="cd18310">
    <property type="entry name" value="BTB_POZ_NPR_plant"/>
    <property type="match status" value="1"/>
</dbReference>
<comment type="caution">
    <text evidence="15">Lacks conserved residue(s) required for the propagation of feature annotation.</text>
</comment>
<evidence type="ECO:0000256" key="7">
    <source>
        <dbReference type="ARBA" id="ARBA00022786"/>
    </source>
</evidence>
<evidence type="ECO:0000259" key="16">
    <source>
        <dbReference type="PROSITE" id="PS50097"/>
    </source>
</evidence>
<dbReference type="InterPro" id="IPR036770">
    <property type="entry name" value="Ankyrin_rpt-contain_sf"/>
</dbReference>
<evidence type="ECO:0000256" key="1">
    <source>
        <dbReference type="ARBA" id="ARBA00004496"/>
    </source>
</evidence>
<evidence type="ECO:0000256" key="8">
    <source>
        <dbReference type="ARBA" id="ARBA00022821"/>
    </source>
</evidence>
<comment type="similarity">
    <text evidence="13">Belongs to the plant 'ANKYRIN-BTB/POZ' family. 'NPR1-like' subfamily.</text>
</comment>
<evidence type="ECO:0000256" key="3">
    <source>
        <dbReference type="ARBA" id="ARBA00022490"/>
    </source>
</evidence>
<dbReference type="SMART" id="SM00225">
    <property type="entry name" value="BTB"/>
    <property type="match status" value="1"/>
</dbReference>
<dbReference type="PANTHER" id="PTHR46475">
    <property type="entry name" value="REGULATORY PROTEIN NPR3"/>
    <property type="match status" value="1"/>
</dbReference>
<dbReference type="PANTHER" id="PTHR46475:SF1">
    <property type="entry name" value="REGULATORY PROTEIN NPR2"/>
    <property type="match status" value="1"/>
</dbReference>
<gene>
    <name evidence="19" type="primary">LOC105047654</name>
</gene>
<dbReference type="PROSITE" id="PS50097">
    <property type="entry name" value="BTB"/>
    <property type="match status" value="1"/>
</dbReference>
<evidence type="ECO:0000256" key="15">
    <source>
        <dbReference type="PROSITE-ProRule" id="PRU01391"/>
    </source>
</evidence>
<dbReference type="InParanoid" id="A0A6I9RL95"/>
<comment type="subcellular location">
    <subcellularLocation>
        <location evidence="1">Cytoplasm</location>
    </subcellularLocation>
    <subcellularLocation>
        <location evidence="12">Nucleus</location>
        <location evidence="12">Nuclear body</location>
    </subcellularLocation>
</comment>
<dbReference type="SUPFAM" id="SSF54695">
    <property type="entry name" value="POZ domain"/>
    <property type="match status" value="1"/>
</dbReference>
<dbReference type="PROSITE" id="PS52046">
    <property type="entry name" value="ZF_C2HC_NPR"/>
    <property type="match status" value="1"/>
</dbReference>
<feature type="repeat" description="ANK" evidence="14">
    <location>
        <begin position="316"/>
        <end position="348"/>
    </location>
</feature>
<keyword evidence="10 14" id="KW-0040">ANK repeat</keyword>
<evidence type="ECO:0000256" key="9">
    <source>
        <dbReference type="ARBA" id="ARBA00022833"/>
    </source>
</evidence>
<dbReference type="InterPro" id="IPR002110">
    <property type="entry name" value="Ankyrin_rpt"/>
</dbReference>
<dbReference type="GO" id="GO:2000022">
    <property type="term" value="P:regulation of jasmonic acid mediated signaling pathway"/>
    <property type="evidence" value="ECO:0007669"/>
    <property type="project" value="InterPro"/>
</dbReference>
<reference evidence="19" key="1">
    <citation type="submission" date="2025-08" db="UniProtKB">
        <authorList>
            <consortium name="RefSeq"/>
        </authorList>
    </citation>
    <scope>IDENTIFICATION</scope>
</reference>
<evidence type="ECO:0000256" key="13">
    <source>
        <dbReference type="ARBA" id="ARBA00044947"/>
    </source>
</evidence>
<dbReference type="Pfam" id="PF11900">
    <property type="entry name" value="DUF3420"/>
    <property type="match status" value="1"/>
</dbReference>
<dbReference type="Gene3D" id="3.30.710.10">
    <property type="entry name" value="Potassium Channel Kv1.1, Chain A"/>
    <property type="match status" value="1"/>
</dbReference>
<dbReference type="InterPro" id="IPR000210">
    <property type="entry name" value="BTB/POZ_dom"/>
</dbReference>
<dbReference type="SMR" id="A0A6I9RL95"/>
<feature type="domain" description="BTB" evidence="16">
    <location>
        <begin position="54"/>
        <end position="128"/>
    </location>
</feature>
<keyword evidence="18" id="KW-1185">Reference proteome</keyword>
<keyword evidence="11" id="KW-0539">Nucleus</keyword>
<dbReference type="RefSeq" id="XP_010924980.1">
    <property type="nucleotide sequence ID" value="XM_010926678.3"/>
</dbReference>
<evidence type="ECO:0000259" key="17">
    <source>
        <dbReference type="PROSITE" id="PS52046"/>
    </source>
</evidence>
<evidence type="ECO:0000256" key="4">
    <source>
        <dbReference type="ARBA" id="ARBA00022723"/>
    </source>
</evidence>
<protein>
    <submittedName>
        <fullName evidence="19">BTB/POZ domain and ankyrin repeat-containing protein NPR1 isoform X1</fullName>
    </submittedName>
</protein>
<sequence length="559" mass="62474">MEASYLFADSDLSSSVCDPPQPAADRCPADVVALRRLSEHLGALRLSPELEFCSDARFTVGSAGGEPPREVRVHRCVLASRSPFFRERFAQGATELELGDLVEGFEVGFEALSAVLDYVYTGRVGPLPRGVCECVDEDCDDVACWPAVDFMLQVLFASATFQISELVSLFQRHLLDILEKVATDDMLVILHVANLCGKACSKLLLKCIEIVVKSDIDNVTLEKTLTPDIVKQIMKSRLDAGLHGPESIGFPDKNVKSIYRALDSDDVELVKLLLDEGHTSLDDAYALHYAAAHCDSKITAKLLDLERADVNRKNLRGYTVLHIAAVRKEPSIIVSLLTKGARASDLTSDGKKAIQISKRRTRYIDYEKPNQQGKASCNDKLCIEVLEQRREEMSLPLAMMSGDLHQRLSYLEARVTLAKILFPKEAKVAMDNAHVDGTLEYTSNLSTSNQRMAVDSDRTPFEMKDEYISRMRALCRTVEVGMHFFPRCSKVLNKIVDDDLSEFTGLEHITSEERKRRYLELQDEMMKAFSQDKEEFPKSVLPSPSSKSVRVVRAKVAKK</sequence>
<evidence type="ECO:0000256" key="14">
    <source>
        <dbReference type="PROSITE-ProRule" id="PRU00023"/>
    </source>
</evidence>
<evidence type="ECO:0000313" key="18">
    <source>
        <dbReference type="Proteomes" id="UP000504607"/>
    </source>
</evidence>
<dbReference type="GO" id="GO:0042742">
    <property type="term" value="P:defense response to bacterium"/>
    <property type="evidence" value="ECO:0007669"/>
    <property type="project" value="UniProtKB-ARBA"/>
</dbReference>
<keyword evidence="9" id="KW-0862">Zinc</keyword>
<dbReference type="GO" id="GO:0016604">
    <property type="term" value="C:nuclear body"/>
    <property type="evidence" value="ECO:0007669"/>
    <property type="project" value="UniProtKB-SubCell"/>
</dbReference>
<dbReference type="FunFam" id="1.25.40.20:FF:000239">
    <property type="entry name" value="BTB/POZ domain and ankyrin repeat-containing protein NPR1"/>
    <property type="match status" value="1"/>
</dbReference>
<dbReference type="GeneID" id="105047654"/>
<dbReference type="GO" id="GO:0050832">
    <property type="term" value="P:defense response to fungus"/>
    <property type="evidence" value="ECO:0007669"/>
    <property type="project" value="TreeGrafter"/>
</dbReference>
<dbReference type="Proteomes" id="UP000504607">
    <property type="component" value="Chromosome 6"/>
</dbReference>
<dbReference type="InterPro" id="IPR024228">
    <property type="entry name" value="NPR_central_dom"/>
</dbReference>
<dbReference type="OrthoDB" id="9997739at2759"/>
<dbReference type="KEGG" id="egu:105047654"/>
<dbReference type="GO" id="GO:0008270">
    <property type="term" value="F:zinc ion binding"/>
    <property type="evidence" value="ECO:0007669"/>
    <property type="project" value="UniProtKB-KW"/>
</dbReference>
<evidence type="ECO:0000256" key="5">
    <source>
        <dbReference type="ARBA" id="ARBA00022737"/>
    </source>
</evidence>
<dbReference type="InterPro" id="IPR021094">
    <property type="entry name" value="NPR1/NIM1-like_C"/>
</dbReference>
<keyword evidence="7" id="KW-0833">Ubl conjugation pathway</keyword>
<keyword evidence="8" id="KW-0611">Plant defense</keyword>
<dbReference type="SMART" id="SM00248">
    <property type="entry name" value="ANK"/>
    <property type="match status" value="2"/>
</dbReference>